<proteinExistence type="predicted"/>
<organism evidence="2">
    <name type="scientific">Bionectria ochroleuca</name>
    <name type="common">Gliocladium roseum</name>
    <dbReference type="NCBI Taxonomy" id="29856"/>
    <lineage>
        <taxon>Eukaryota</taxon>
        <taxon>Fungi</taxon>
        <taxon>Dikarya</taxon>
        <taxon>Ascomycota</taxon>
        <taxon>Pezizomycotina</taxon>
        <taxon>Sordariomycetes</taxon>
        <taxon>Hypocreomycetidae</taxon>
        <taxon>Hypocreales</taxon>
        <taxon>Bionectriaceae</taxon>
        <taxon>Clonostachys</taxon>
    </lineage>
</organism>
<dbReference type="Pfam" id="PF00106">
    <property type="entry name" value="adh_short"/>
    <property type="match status" value="1"/>
</dbReference>
<dbReference type="EMBL" id="CDPU01000004">
    <property type="protein sequence ID" value="CEO46308.1"/>
    <property type="molecule type" value="Genomic_DNA"/>
</dbReference>
<dbReference type="PANTHER" id="PTHR43157">
    <property type="entry name" value="PHOSPHATIDYLINOSITOL-GLYCAN BIOSYNTHESIS CLASS F PROTEIN-RELATED"/>
    <property type="match status" value="1"/>
</dbReference>
<protein>
    <submittedName>
        <fullName evidence="2">Uncharacterized protein</fullName>
    </submittedName>
</protein>
<accession>A0A0B7JMX8</accession>
<keyword evidence="1" id="KW-0560">Oxidoreductase</keyword>
<dbReference type="SUPFAM" id="SSF51735">
    <property type="entry name" value="NAD(P)-binding Rossmann-fold domains"/>
    <property type="match status" value="1"/>
</dbReference>
<dbReference type="PANTHER" id="PTHR43157:SF31">
    <property type="entry name" value="PHOSPHATIDYLINOSITOL-GLYCAN BIOSYNTHESIS CLASS F PROTEIN"/>
    <property type="match status" value="1"/>
</dbReference>
<evidence type="ECO:0000313" key="2">
    <source>
        <dbReference type="EMBL" id="CEO46308.1"/>
    </source>
</evidence>
<dbReference type="InterPro" id="IPR036291">
    <property type="entry name" value="NAD(P)-bd_dom_sf"/>
</dbReference>
<name>A0A0B7JMX8_BIOOC</name>
<dbReference type="AlphaFoldDB" id="A0A0B7JMX8"/>
<reference evidence="2" key="1">
    <citation type="submission" date="2015-01" db="EMBL/GenBank/DDBJ databases">
        <authorList>
            <person name="Durling Mikael"/>
        </authorList>
    </citation>
    <scope>NUCLEOTIDE SEQUENCE</scope>
</reference>
<dbReference type="Gene3D" id="3.40.50.720">
    <property type="entry name" value="NAD(P)-binding Rossmann-like Domain"/>
    <property type="match status" value="1"/>
</dbReference>
<dbReference type="PRINTS" id="PR00081">
    <property type="entry name" value="GDHRDH"/>
</dbReference>
<dbReference type="GO" id="GO:0016491">
    <property type="term" value="F:oxidoreductase activity"/>
    <property type="evidence" value="ECO:0007669"/>
    <property type="project" value="UniProtKB-KW"/>
</dbReference>
<gene>
    <name evidence="2" type="ORF">BN869_000002363_1</name>
</gene>
<evidence type="ECO:0000256" key="1">
    <source>
        <dbReference type="ARBA" id="ARBA00023002"/>
    </source>
</evidence>
<dbReference type="InterPro" id="IPR002347">
    <property type="entry name" value="SDR_fam"/>
</dbReference>
<sequence>MGQSLSNFSQFFPPKPTFTEADIPDLKDKVYLVTGANTGVGKDVARILYSKNAKVWIAARSEEKTNKAIDDIKKSSPGSTGSLSFHHLDLADLNSVKKSAEKFIASESKLHVLFSNAGVQSPDADGKTAQGHEIHVGVNCLGTFLFTKLLTPLLANTAKTAGPGTVRVVWVSSFVDLVADKRTGLPLDKMDFLKIGSPLDRYAYSKVGNYLHAVEYARRHKEDGIICVPLNPGNLASDLYRDQAGIFKFFVSLIVHPVINGAYTELFAGLTPKISLQNTGAWVIPFARLSTIRKDLEDVLKTEEQGGTDAAKKWWTWTEEQVKPYE</sequence>